<keyword evidence="3 5" id="KW-1133">Transmembrane helix</keyword>
<dbReference type="InterPro" id="IPR049453">
    <property type="entry name" value="Memb_transporter_dom"/>
</dbReference>
<evidence type="ECO:0000256" key="2">
    <source>
        <dbReference type="ARBA" id="ARBA00022692"/>
    </source>
</evidence>
<dbReference type="GO" id="GO:0016020">
    <property type="term" value="C:membrane"/>
    <property type="evidence" value="ECO:0007669"/>
    <property type="project" value="UniProtKB-SubCell"/>
</dbReference>
<feature type="transmembrane region" description="Helical" evidence="5">
    <location>
        <begin position="12"/>
        <end position="29"/>
    </location>
</feature>
<gene>
    <name evidence="7" type="ORF">SAMN04488579_10114</name>
</gene>
<feature type="transmembrane region" description="Helical" evidence="5">
    <location>
        <begin position="256"/>
        <end position="276"/>
    </location>
</feature>
<evidence type="ECO:0000256" key="1">
    <source>
        <dbReference type="ARBA" id="ARBA00004141"/>
    </source>
</evidence>
<dbReference type="EMBL" id="FNOU01000001">
    <property type="protein sequence ID" value="SDX28043.1"/>
    <property type="molecule type" value="Genomic_DNA"/>
</dbReference>
<protein>
    <submittedName>
        <fullName evidence="7">Fusaric acid resistance protein-like</fullName>
    </submittedName>
</protein>
<keyword evidence="2 5" id="KW-0812">Transmembrane</keyword>
<organism evidence="7 8">
    <name type="scientific">Eubacterium barkeri</name>
    <name type="common">Clostridium barkeri</name>
    <dbReference type="NCBI Taxonomy" id="1528"/>
    <lineage>
        <taxon>Bacteria</taxon>
        <taxon>Bacillati</taxon>
        <taxon>Bacillota</taxon>
        <taxon>Clostridia</taxon>
        <taxon>Eubacteriales</taxon>
        <taxon>Eubacteriaceae</taxon>
        <taxon>Eubacterium</taxon>
    </lineage>
</organism>
<feature type="transmembrane region" description="Helical" evidence="5">
    <location>
        <begin position="296"/>
        <end position="321"/>
    </location>
</feature>
<dbReference type="RefSeq" id="WP_090242173.1">
    <property type="nucleotide sequence ID" value="NZ_FNOU01000001.1"/>
</dbReference>
<dbReference type="OrthoDB" id="3251843at2"/>
<feature type="transmembrane region" description="Helical" evidence="5">
    <location>
        <begin position="113"/>
        <end position="131"/>
    </location>
</feature>
<feature type="transmembrane region" description="Helical" evidence="5">
    <location>
        <begin position="88"/>
        <end position="106"/>
    </location>
</feature>
<reference evidence="8" key="1">
    <citation type="submission" date="2016-10" db="EMBL/GenBank/DDBJ databases">
        <authorList>
            <person name="Varghese N."/>
            <person name="Submissions S."/>
        </authorList>
    </citation>
    <scope>NUCLEOTIDE SEQUENCE [LARGE SCALE GENOMIC DNA]</scope>
    <source>
        <strain evidence="8">VPI 5359</strain>
    </source>
</reference>
<feature type="transmembrane region" description="Helical" evidence="5">
    <location>
        <begin position="137"/>
        <end position="158"/>
    </location>
</feature>
<feature type="domain" description="Integral membrane bound transporter" evidence="6">
    <location>
        <begin position="194"/>
        <end position="312"/>
    </location>
</feature>
<comment type="subcellular location">
    <subcellularLocation>
        <location evidence="1">Membrane</location>
        <topology evidence="1">Multi-pass membrane protein</topology>
    </subcellularLocation>
</comment>
<keyword evidence="8" id="KW-1185">Reference proteome</keyword>
<evidence type="ECO:0000256" key="4">
    <source>
        <dbReference type="ARBA" id="ARBA00023136"/>
    </source>
</evidence>
<feature type="transmembrane region" description="Helical" evidence="5">
    <location>
        <begin position="61"/>
        <end position="82"/>
    </location>
</feature>
<evidence type="ECO:0000259" key="6">
    <source>
        <dbReference type="Pfam" id="PF13515"/>
    </source>
</evidence>
<sequence>MKEKKKHWKDYVKVVLTKLPIFIFCVVFISGYSHFYGTENSIVGVILLMGLLMLMKADFGYGAKASAILIPVTFVGIGFLALLADRGLWWGLLCHVAALVWVLALVRYDSGHTLYLPFVMGYVMFVGYPVVGSAAESRILSLVVVGSAIGLIHFLLNRKVPRRHRLREMWKPFSLKESWARWAITLGCTLTATLFFGVAIGFPKTMWMGLSVLSLLTPLEDEVRKRQWLRIPATILGCLVFFALFGILIPPNYQSMVVLMAGFMSMFINSYFIKTIYNSFSALVTATLFMPTEDAIGLRIIGNVAGAIIAVAATYLFAWIWRHTVSEEESMEAEA</sequence>
<dbReference type="Pfam" id="PF13515">
    <property type="entry name" value="FUSC_2"/>
    <property type="match status" value="1"/>
</dbReference>
<proteinExistence type="predicted"/>
<dbReference type="Proteomes" id="UP000199652">
    <property type="component" value="Unassembled WGS sequence"/>
</dbReference>
<accession>A0A1H3AEH0</accession>
<evidence type="ECO:0000313" key="7">
    <source>
        <dbReference type="EMBL" id="SDX28043.1"/>
    </source>
</evidence>
<name>A0A1H3AEH0_EUBBA</name>
<evidence type="ECO:0000313" key="8">
    <source>
        <dbReference type="Proteomes" id="UP000199652"/>
    </source>
</evidence>
<keyword evidence="4 5" id="KW-0472">Membrane</keyword>
<feature type="transmembrane region" description="Helical" evidence="5">
    <location>
        <begin position="179"/>
        <end position="202"/>
    </location>
</feature>
<feature type="transmembrane region" description="Helical" evidence="5">
    <location>
        <begin position="228"/>
        <end position="249"/>
    </location>
</feature>
<dbReference type="AlphaFoldDB" id="A0A1H3AEH0"/>
<dbReference type="STRING" id="1528.SAMN04488579_10114"/>
<evidence type="ECO:0000256" key="3">
    <source>
        <dbReference type="ARBA" id="ARBA00022989"/>
    </source>
</evidence>
<evidence type="ECO:0000256" key="5">
    <source>
        <dbReference type="SAM" id="Phobius"/>
    </source>
</evidence>
<feature type="transmembrane region" description="Helical" evidence="5">
    <location>
        <begin position="35"/>
        <end position="54"/>
    </location>
</feature>